<evidence type="ECO:0000256" key="1">
    <source>
        <dbReference type="ARBA" id="ARBA00022723"/>
    </source>
</evidence>
<keyword evidence="3" id="KW-0862">Zinc</keyword>
<keyword evidence="4" id="KW-0175">Coiled coil</keyword>
<sequence length="260" mass="28789">MAAIENLFVPQLVTDCQLAAESLFPAVLGHAPMTGGLIPLSVSSIDSYSSSYPFYSFNAAAPSGSGVTVVGSAGKRRTREQPLFFLSDELSALFQKQMLDIDILLAHRRRLEYMELAERRKRLSGQLAAAVEKGVRKRLKAKEEEMDGLKKLNWALEERLRSDCAQNQIWRELVQTKEATTNLLRTNLEQILEQQQQQQPCDEAAVAADDDAESRASWNCGVREPSVLLLPCCHLRLCAICSTASAECAAATMLKLLFNI</sequence>
<dbReference type="PANTHER" id="PTHR42647">
    <property type="entry name" value="SBP (S-RIBONUCLEASE BINDING PROTEIN) FAMILY PROTEIN"/>
    <property type="match status" value="1"/>
</dbReference>
<comment type="caution">
    <text evidence="5">The sequence shown here is derived from an EMBL/GenBank/DDBJ whole genome shotgun (WGS) entry which is preliminary data.</text>
</comment>
<dbReference type="Proteomes" id="UP001412067">
    <property type="component" value="Unassembled WGS sequence"/>
</dbReference>
<organism evidence="5 6">
    <name type="scientific">Platanthera guangdongensis</name>
    <dbReference type="NCBI Taxonomy" id="2320717"/>
    <lineage>
        <taxon>Eukaryota</taxon>
        <taxon>Viridiplantae</taxon>
        <taxon>Streptophyta</taxon>
        <taxon>Embryophyta</taxon>
        <taxon>Tracheophyta</taxon>
        <taxon>Spermatophyta</taxon>
        <taxon>Magnoliopsida</taxon>
        <taxon>Liliopsida</taxon>
        <taxon>Asparagales</taxon>
        <taxon>Orchidaceae</taxon>
        <taxon>Orchidoideae</taxon>
        <taxon>Orchideae</taxon>
        <taxon>Orchidinae</taxon>
        <taxon>Platanthera</taxon>
    </lineage>
</organism>
<name>A0ABR2MW70_9ASPA</name>
<evidence type="ECO:0000256" key="4">
    <source>
        <dbReference type="SAM" id="Coils"/>
    </source>
</evidence>
<proteinExistence type="predicted"/>
<keyword evidence="6" id="KW-1185">Reference proteome</keyword>
<keyword evidence="1" id="KW-0479">Metal-binding</keyword>
<reference evidence="5 6" key="1">
    <citation type="journal article" date="2022" name="Nat. Plants">
        <title>Genomes of leafy and leafless Platanthera orchids illuminate the evolution of mycoheterotrophy.</title>
        <authorList>
            <person name="Li M.H."/>
            <person name="Liu K.W."/>
            <person name="Li Z."/>
            <person name="Lu H.C."/>
            <person name="Ye Q.L."/>
            <person name="Zhang D."/>
            <person name="Wang J.Y."/>
            <person name="Li Y.F."/>
            <person name="Zhong Z.M."/>
            <person name="Liu X."/>
            <person name="Yu X."/>
            <person name="Liu D.K."/>
            <person name="Tu X.D."/>
            <person name="Liu B."/>
            <person name="Hao Y."/>
            <person name="Liao X.Y."/>
            <person name="Jiang Y.T."/>
            <person name="Sun W.H."/>
            <person name="Chen J."/>
            <person name="Chen Y.Q."/>
            <person name="Ai Y."/>
            <person name="Zhai J.W."/>
            <person name="Wu S.S."/>
            <person name="Zhou Z."/>
            <person name="Hsiao Y.Y."/>
            <person name="Wu W.L."/>
            <person name="Chen Y.Y."/>
            <person name="Lin Y.F."/>
            <person name="Hsu J.L."/>
            <person name="Li C.Y."/>
            <person name="Wang Z.W."/>
            <person name="Zhao X."/>
            <person name="Zhong W.Y."/>
            <person name="Ma X.K."/>
            <person name="Ma L."/>
            <person name="Huang J."/>
            <person name="Chen G.Z."/>
            <person name="Huang M.Z."/>
            <person name="Huang L."/>
            <person name="Peng D.H."/>
            <person name="Luo Y.B."/>
            <person name="Zou S.Q."/>
            <person name="Chen S.P."/>
            <person name="Lan S."/>
            <person name="Tsai W.C."/>
            <person name="Van de Peer Y."/>
            <person name="Liu Z.J."/>
        </authorList>
    </citation>
    <scope>NUCLEOTIDE SEQUENCE [LARGE SCALE GENOMIC DNA]</scope>
    <source>
        <strain evidence="5">Lor288</strain>
    </source>
</reference>
<evidence type="ECO:0000256" key="3">
    <source>
        <dbReference type="ARBA" id="ARBA00022833"/>
    </source>
</evidence>
<dbReference type="EMBL" id="JBBWWR010000004">
    <property type="protein sequence ID" value="KAK8967929.1"/>
    <property type="molecule type" value="Genomic_DNA"/>
</dbReference>
<keyword evidence="2" id="KW-0863">Zinc-finger</keyword>
<evidence type="ECO:0008006" key="7">
    <source>
        <dbReference type="Google" id="ProtNLM"/>
    </source>
</evidence>
<accession>A0ABR2MW70</accession>
<dbReference type="PANTHER" id="PTHR42647:SF12">
    <property type="entry name" value="BOI-RELATED E3 UBIQUITIN-PROTEIN LIGASE 2-RELATED"/>
    <property type="match status" value="1"/>
</dbReference>
<protein>
    <recommendedName>
        <fullName evidence="7">BOI-related E3 ubiquitin-protein ligase 2</fullName>
    </recommendedName>
</protein>
<gene>
    <name evidence="5" type="ORF">KSP40_PGU018402</name>
</gene>
<evidence type="ECO:0000313" key="6">
    <source>
        <dbReference type="Proteomes" id="UP001412067"/>
    </source>
</evidence>
<evidence type="ECO:0000256" key="2">
    <source>
        <dbReference type="ARBA" id="ARBA00022771"/>
    </source>
</evidence>
<evidence type="ECO:0000313" key="5">
    <source>
        <dbReference type="EMBL" id="KAK8967929.1"/>
    </source>
</evidence>
<feature type="coiled-coil region" evidence="4">
    <location>
        <begin position="113"/>
        <end position="159"/>
    </location>
</feature>